<protein>
    <recommendedName>
        <fullName evidence="3">Tail fiber protein</fullName>
    </recommendedName>
</protein>
<dbReference type="EMBL" id="BJMV01000012">
    <property type="protein sequence ID" value="GEB86335.1"/>
    <property type="molecule type" value="Genomic_DNA"/>
</dbReference>
<evidence type="ECO:0000313" key="2">
    <source>
        <dbReference type="Proteomes" id="UP000317730"/>
    </source>
</evidence>
<dbReference type="OrthoDB" id="7225292at2"/>
<sequence>MKSTDNRRLFDTLIGASAATGNIATIPATQGTAGDGTASIALAFPPETFIARSAGGEPPRGADMNGFLNLLSSAVQVLQAGYFGPFDATFAAGIGGYPAGAIVAGSAAGAFWVSTADANTTVPGAAGAKWKSLFDGYATQAWATGQFVSSTLFSDTNNLGAAYFGYRTDLGYAWMNYKNSAGAYAPVVLADRTWVNGSFATLSGLASEAAARSSADTTLAQAIANETTRAEGAEAQKANLAGGNSWSGTQNFADDLVVAAGYKVSIADAEGAGSLYTWPEYYTSGRLSGLNAVTHLLDSGGNAMQWFALNGGNGRLYTSTGNVAFLSDMPQAAIMNSSNPNATGVSGSLSFTAAHAGFLKLDINSANSGAHKVSSSSVSGTGYLSLGGGFNSPEDMLVGSFVITFAAGAAVTINASIVYAGTSATNYLNSTGVIVYNA</sequence>
<keyword evidence="2" id="KW-1185">Reference proteome</keyword>
<reference evidence="1 2" key="1">
    <citation type="submission" date="2019-06" db="EMBL/GenBank/DDBJ databases">
        <title>Whole genome shotgun sequence of Acetobacter peroxydans NBRC 13755.</title>
        <authorList>
            <person name="Hosoyama A."/>
            <person name="Uohara A."/>
            <person name="Ohji S."/>
            <person name="Ichikawa N."/>
        </authorList>
    </citation>
    <scope>NUCLEOTIDE SEQUENCE [LARGE SCALE GENOMIC DNA]</scope>
    <source>
        <strain evidence="1 2">NBRC 13755</strain>
    </source>
</reference>
<evidence type="ECO:0000313" key="1">
    <source>
        <dbReference type="EMBL" id="GEB86335.1"/>
    </source>
</evidence>
<organism evidence="1 2">
    <name type="scientific">Acetobacter peroxydans</name>
    <dbReference type="NCBI Taxonomy" id="104098"/>
    <lineage>
        <taxon>Bacteria</taxon>
        <taxon>Pseudomonadati</taxon>
        <taxon>Pseudomonadota</taxon>
        <taxon>Alphaproteobacteria</taxon>
        <taxon>Acetobacterales</taxon>
        <taxon>Acetobacteraceae</taxon>
        <taxon>Acetobacter</taxon>
    </lineage>
</organism>
<dbReference type="AlphaFoldDB" id="A0A4Y3U042"/>
<name>A0A4Y3U042_9PROT</name>
<gene>
    <name evidence="1" type="ORF">APE01nite_21320</name>
</gene>
<dbReference type="Proteomes" id="UP000317730">
    <property type="component" value="Unassembled WGS sequence"/>
</dbReference>
<evidence type="ECO:0008006" key="3">
    <source>
        <dbReference type="Google" id="ProtNLM"/>
    </source>
</evidence>
<accession>A0A4Y3U042</accession>
<dbReference type="RefSeq" id="WP_141377386.1">
    <property type="nucleotide sequence ID" value="NZ_BAPL01000010.1"/>
</dbReference>
<proteinExistence type="predicted"/>
<comment type="caution">
    <text evidence="1">The sequence shown here is derived from an EMBL/GenBank/DDBJ whole genome shotgun (WGS) entry which is preliminary data.</text>
</comment>